<dbReference type="InterPro" id="IPR045064">
    <property type="entry name" value="Reticulon-like"/>
</dbReference>
<keyword evidence="2 6" id="KW-0812">Transmembrane</keyword>
<protein>
    <recommendedName>
        <fullName evidence="6">Reticulon-like protein</fullName>
    </recommendedName>
</protein>
<feature type="transmembrane region" description="Helical" evidence="6">
    <location>
        <begin position="74"/>
        <end position="104"/>
    </location>
</feature>
<keyword evidence="3 6" id="KW-0256">Endoplasmic reticulum</keyword>
<evidence type="ECO:0000256" key="4">
    <source>
        <dbReference type="ARBA" id="ARBA00022989"/>
    </source>
</evidence>
<evidence type="ECO:0000313" key="9">
    <source>
        <dbReference type="Proteomes" id="UP000077755"/>
    </source>
</evidence>
<sequence>MRDSPCSSIHLALGGDAFGCGFFSVFLLLSIIIFFKKKYKIFINIVWGNRGLSIARDIAIGGDLKVLLQVVSSLWLISIIGGLLDFLTLIYVGILLSLSVPVLYEKRQDQIDDKLSVANSIVQAQYWKVDEMVLSKISFPRNKEKKTQ</sequence>
<comment type="subcellular location">
    <subcellularLocation>
        <location evidence="1 6">Endoplasmic reticulum membrane</location>
        <topology evidence="1 6">Multi-pass membrane protein</topology>
    </subcellularLocation>
</comment>
<dbReference type="GO" id="GO:0009617">
    <property type="term" value="P:response to bacterium"/>
    <property type="evidence" value="ECO:0007669"/>
    <property type="project" value="InterPro"/>
</dbReference>
<organism evidence="8 9">
    <name type="scientific">Daucus carota subsp. sativus</name>
    <name type="common">Carrot</name>
    <dbReference type="NCBI Taxonomy" id="79200"/>
    <lineage>
        <taxon>Eukaryota</taxon>
        <taxon>Viridiplantae</taxon>
        <taxon>Streptophyta</taxon>
        <taxon>Embryophyta</taxon>
        <taxon>Tracheophyta</taxon>
        <taxon>Spermatophyta</taxon>
        <taxon>Magnoliopsida</taxon>
        <taxon>eudicotyledons</taxon>
        <taxon>Gunneridae</taxon>
        <taxon>Pentapetalae</taxon>
        <taxon>asterids</taxon>
        <taxon>campanulids</taxon>
        <taxon>Apiales</taxon>
        <taxon>Apiaceae</taxon>
        <taxon>Apioideae</taxon>
        <taxon>Scandiceae</taxon>
        <taxon>Daucinae</taxon>
        <taxon>Daucus</taxon>
        <taxon>Daucus sect. Daucus</taxon>
    </lineage>
</organism>
<evidence type="ECO:0000256" key="3">
    <source>
        <dbReference type="ARBA" id="ARBA00022824"/>
    </source>
</evidence>
<evidence type="ECO:0000256" key="5">
    <source>
        <dbReference type="ARBA" id="ARBA00023136"/>
    </source>
</evidence>
<evidence type="ECO:0000256" key="2">
    <source>
        <dbReference type="ARBA" id="ARBA00022692"/>
    </source>
</evidence>
<name>A0AAF0W5D6_DAUCS</name>
<keyword evidence="9" id="KW-1185">Reference proteome</keyword>
<feature type="transmembrane region" description="Helical" evidence="6">
    <location>
        <begin position="12"/>
        <end position="35"/>
    </location>
</feature>
<dbReference type="PANTHER" id="PTHR10994:SF154">
    <property type="entry name" value="RETICULON-LIKE PROTEIN B11"/>
    <property type="match status" value="1"/>
</dbReference>
<evidence type="ECO:0000259" key="7">
    <source>
        <dbReference type="PROSITE" id="PS50845"/>
    </source>
</evidence>
<accession>A0AAF0W5D6</accession>
<reference evidence="8" key="2">
    <citation type="submission" date="2022-03" db="EMBL/GenBank/DDBJ databases">
        <title>Draft title - Genomic analysis of global carrot germplasm unveils the trajectory of domestication and the origin of high carotenoid orange carrot.</title>
        <authorList>
            <person name="Iorizzo M."/>
            <person name="Ellison S."/>
            <person name="Senalik D."/>
            <person name="Macko-Podgorni A."/>
            <person name="Grzebelus D."/>
            <person name="Bostan H."/>
            <person name="Rolling W."/>
            <person name="Curaba J."/>
            <person name="Simon P."/>
        </authorList>
    </citation>
    <scope>NUCLEOTIDE SEQUENCE</scope>
    <source>
        <tissue evidence="8">Leaf</tissue>
    </source>
</reference>
<gene>
    <name evidence="8" type="ORF">DCAR_0101600</name>
</gene>
<dbReference type="GO" id="GO:0005789">
    <property type="term" value="C:endoplasmic reticulum membrane"/>
    <property type="evidence" value="ECO:0007669"/>
    <property type="project" value="UniProtKB-SubCell"/>
</dbReference>
<evidence type="ECO:0000256" key="1">
    <source>
        <dbReference type="ARBA" id="ARBA00004477"/>
    </source>
</evidence>
<dbReference type="Pfam" id="PF02453">
    <property type="entry name" value="Reticulon"/>
    <property type="match status" value="1"/>
</dbReference>
<evidence type="ECO:0000313" key="8">
    <source>
        <dbReference type="EMBL" id="WOG82436.1"/>
    </source>
</evidence>
<dbReference type="AlphaFoldDB" id="A0AAF0W5D6"/>
<evidence type="ECO:0000256" key="6">
    <source>
        <dbReference type="RuleBase" id="RU363132"/>
    </source>
</evidence>
<dbReference type="PANTHER" id="PTHR10994">
    <property type="entry name" value="RETICULON"/>
    <property type="match status" value="1"/>
</dbReference>
<dbReference type="InterPro" id="IPR003388">
    <property type="entry name" value="Reticulon"/>
</dbReference>
<feature type="domain" description="Reticulon" evidence="7">
    <location>
        <begin position="49"/>
        <end position="148"/>
    </location>
</feature>
<keyword evidence="5 6" id="KW-0472">Membrane</keyword>
<proteinExistence type="predicted"/>
<dbReference type="PROSITE" id="PS50845">
    <property type="entry name" value="RETICULON"/>
    <property type="match status" value="1"/>
</dbReference>
<dbReference type="EMBL" id="CP093343">
    <property type="protein sequence ID" value="WOG82436.1"/>
    <property type="molecule type" value="Genomic_DNA"/>
</dbReference>
<keyword evidence="4 6" id="KW-1133">Transmembrane helix</keyword>
<reference evidence="8" key="1">
    <citation type="journal article" date="2016" name="Nat. Genet.">
        <title>A high-quality carrot genome assembly provides new insights into carotenoid accumulation and asterid genome evolution.</title>
        <authorList>
            <person name="Iorizzo M."/>
            <person name="Ellison S."/>
            <person name="Senalik D."/>
            <person name="Zeng P."/>
            <person name="Satapoomin P."/>
            <person name="Huang J."/>
            <person name="Bowman M."/>
            <person name="Iovene M."/>
            <person name="Sanseverino W."/>
            <person name="Cavagnaro P."/>
            <person name="Yildiz M."/>
            <person name="Macko-Podgorni A."/>
            <person name="Moranska E."/>
            <person name="Grzebelus E."/>
            <person name="Grzebelus D."/>
            <person name="Ashrafi H."/>
            <person name="Zheng Z."/>
            <person name="Cheng S."/>
            <person name="Spooner D."/>
            <person name="Van Deynze A."/>
            <person name="Simon P."/>
        </authorList>
    </citation>
    <scope>NUCLEOTIDE SEQUENCE</scope>
    <source>
        <tissue evidence="8">Leaf</tissue>
    </source>
</reference>
<dbReference type="Proteomes" id="UP000077755">
    <property type="component" value="Chromosome 1"/>
</dbReference>